<dbReference type="AlphaFoldDB" id="A0A8H4QR07"/>
<name>A0A8H4QR07_9AGAR</name>
<reference evidence="1 2" key="1">
    <citation type="submission" date="2019-12" db="EMBL/GenBank/DDBJ databases">
        <authorList>
            <person name="Floudas D."/>
            <person name="Bentzer J."/>
            <person name="Ahren D."/>
            <person name="Johansson T."/>
            <person name="Persson P."/>
            <person name="Tunlid A."/>
        </authorList>
    </citation>
    <scope>NUCLEOTIDE SEQUENCE [LARGE SCALE GENOMIC DNA]</scope>
    <source>
        <strain evidence="1 2">CBS 102.39</strain>
    </source>
</reference>
<proteinExistence type="predicted"/>
<dbReference type="PANTHER" id="PTHR14614">
    <property type="entry name" value="HEPATOCELLULAR CARCINOMA-ASSOCIATED ANTIGEN"/>
    <property type="match status" value="1"/>
</dbReference>
<accession>A0A8H4QR07</accession>
<dbReference type="SUPFAM" id="SSF53335">
    <property type="entry name" value="S-adenosyl-L-methionine-dependent methyltransferases"/>
    <property type="match status" value="1"/>
</dbReference>
<organism evidence="1 2">
    <name type="scientific">Agrocybe pediades</name>
    <dbReference type="NCBI Taxonomy" id="84607"/>
    <lineage>
        <taxon>Eukaryota</taxon>
        <taxon>Fungi</taxon>
        <taxon>Dikarya</taxon>
        <taxon>Basidiomycota</taxon>
        <taxon>Agaricomycotina</taxon>
        <taxon>Agaricomycetes</taxon>
        <taxon>Agaricomycetidae</taxon>
        <taxon>Agaricales</taxon>
        <taxon>Agaricineae</taxon>
        <taxon>Strophariaceae</taxon>
        <taxon>Agrocybe</taxon>
    </lineage>
</organism>
<gene>
    <name evidence="1" type="ORF">D9613_002958</name>
</gene>
<evidence type="ECO:0000313" key="1">
    <source>
        <dbReference type="EMBL" id="KAF4614812.1"/>
    </source>
</evidence>
<dbReference type="GO" id="GO:0008757">
    <property type="term" value="F:S-adenosylmethionine-dependent methyltransferase activity"/>
    <property type="evidence" value="ECO:0007669"/>
    <property type="project" value="UniProtKB-ARBA"/>
</dbReference>
<dbReference type="CDD" id="cd02440">
    <property type="entry name" value="AdoMet_MTases"/>
    <property type="match status" value="1"/>
</dbReference>
<protein>
    <submittedName>
        <fullName evidence="1">Uncharacterized protein</fullName>
    </submittedName>
</protein>
<evidence type="ECO:0000313" key="2">
    <source>
        <dbReference type="Proteomes" id="UP000521872"/>
    </source>
</evidence>
<dbReference type="EMBL" id="JAACJL010000044">
    <property type="protein sequence ID" value="KAF4614812.1"/>
    <property type="molecule type" value="Genomic_DNA"/>
</dbReference>
<dbReference type="Proteomes" id="UP000521872">
    <property type="component" value="Unassembled WGS sequence"/>
</dbReference>
<dbReference type="InterPro" id="IPR029063">
    <property type="entry name" value="SAM-dependent_MTases_sf"/>
</dbReference>
<comment type="caution">
    <text evidence="1">The sequence shown here is derived from an EMBL/GenBank/DDBJ whole genome shotgun (WGS) entry which is preliminary data.</text>
</comment>
<dbReference type="Pfam" id="PF10294">
    <property type="entry name" value="Methyltransf_16"/>
    <property type="match status" value="1"/>
</dbReference>
<keyword evidence="2" id="KW-1185">Reference proteome</keyword>
<dbReference type="Gene3D" id="3.40.50.150">
    <property type="entry name" value="Vaccinia Virus protein VP39"/>
    <property type="match status" value="1"/>
</dbReference>
<sequence length="154" mass="16733">MSSQPLAAHLTKHIPLLHYPFAGSLFALSQLSNGHSNGTALWLGGQCLAMYLAQMHAKFRPSHLTRLPRVIELGSGIGLTALSLSSLGWDVLATDIPHVITSVLEKNIKNEGIRVTGIDWSRRLGRLRISCDVFPASWGVGRPSRHLAIAKLVP</sequence>
<dbReference type="InterPro" id="IPR019410">
    <property type="entry name" value="Methyltransf_16"/>
</dbReference>